<dbReference type="EMBL" id="QYUK01000011">
    <property type="protein sequence ID" value="RJF89369.1"/>
    <property type="molecule type" value="Genomic_DNA"/>
</dbReference>
<dbReference type="InterPro" id="IPR054803">
    <property type="entry name" value="StyOxIsoStyC"/>
</dbReference>
<gene>
    <name evidence="2" type="ORF">D3874_22315</name>
</gene>
<dbReference type="NCBIfam" id="NF045734">
    <property type="entry name" value="StyOxIsoStyC"/>
    <property type="match status" value="1"/>
</dbReference>
<evidence type="ECO:0000313" key="3">
    <source>
        <dbReference type="Proteomes" id="UP000284605"/>
    </source>
</evidence>
<reference evidence="2 3" key="1">
    <citation type="submission" date="2018-09" db="EMBL/GenBank/DDBJ databases">
        <authorList>
            <person name="Zhu H."/>
        </authorList>
    </citation>
    <scope>NUCLEOTIDE SEQUENCE [LARGE SCALE GENOMIC DNA]</scope>
    <source>
        <strain evidence="2 3">K1W22B-8</strain>
    </source>
</reference>
<keyword evidence="1" id="KW-1133">Transmembrane helix</keyword>
<organism evidence="2 3">
    <name type="scientific">Oleomonas cavernae</name>
    <dbReference type="NCBI Taxonomy" id="2320859"/>
    <lineage>
        <taxon>Bacteria</taxon>
        <taxon>Pseudomonadati</taxon>
        <taxon>Pseudomonadota</taxon>
        <taxon>Alphaproteobacteria</taxon>
        <taxon>Acetobacterales</taxon>
        <taxon>Acetobacteraceae</taxon>
        <taxon>Oleomonas</taxon>
    </lineage>
</organism>
<accession>A0A418WHJ8</accession>
<feature type="transmembrane region" description="Helical" evidence="1">
    <location>
        <begin position="54"/>
        <end position="75"/>
    </location>
</feature>
<dbReference type="RefSeq" id="WP_119781105.1">
    <property type="nucleotide sequence ID" value="NZ_QYUK01000011.1"/>
</dbReference>
<protein>
    <recommendedName>
        <fullName evidence="4">Isomerase</fullName>
    </recommendedName>
</protein>
<dbReference type="Pfam" id="PF26512">
    <property type="entry name" value="SOI"/>
    <property type="match status" value="1"/>
</dbReference>
<sequence>MNDIQRKMIGHAALIMLVGFLAGVGLLISLLGGVELVPGSIVPVALFGETAGWVRAHVGGMLNAILIIVVALLLPVLKVPDRMAGRLSWMLVGTGWANTLFYWAALVSANRALTFGPNRFGEGGWAAAVGLAPALIFVIVSIIAFVLIARQAFSKP</sequence>
<name>A0A418WHJ8_9PROT</name>
<dbReference type="OrthoDB" id="7278294at2"/>
<feature type="transmembrane region" description="Helical" evidence="1">
    <location>
        <begin position="125"/>
        <end position="149"/>
    </location>
</feature>
<feature type="transmembrane region" description="Helical" evidence="1">
    <location>
        <begin position="12"/>
        <end position="34"/>
    </location>
</feature>
<keyword evidence="3" id="KW-1185">Reference proteome</keyword>
<evidence type="ECO:0000256" key="1">
    <source>
        <dbReference type="SAM" id="Phobius"/>
    </source>
</evidence>
<dbReference type="InterPro" id="IPR058965">
    <property type="entry name" value="SOI/HabA-like"/>
</dbReference>
<proteinExistence type="predicted"/>
<evidence type="ECO:0000313" key="2">
    <source>
        <dbReference type="EMBL" id="RJF89369.1"/>
    </source>
</evidence>
<keyword evidence="1" id="KW-0812">Transmembrane</keyword>
<evidence type="ECO:0008006" key="4">
    <source>
        <dbReference type="Google" id="ProtNLM"/>
    </source>
</evidence>
<dbReference type="AlphaFoldDB" id="A0A418WHJ8"/>
<comment type="caution">
    <text evidence="2">The sequence shown here is derived from an EMBL/GenBank/DDBJ whole genome shotgun (WGS) entry which is preliminary data.</text>
</comment>
<feature type="transmembrane region" description="Helical" evidence="1">
    <location>
        <begin position="87"/>
        <end position="105"/>
    </location>
</feature>
<dbReference type="Proteomes" id="UP000284605">
    <property type="component" value="Unassembled WGS sequence"/>
</dbReference>
<keyword evidence="1" id="KW-0472">Membrane</keyword>